<keyword evidence="2" id="KW-1185">Reference proteome</keyword>
<protein>
    <submittedName>
        <fullName evidence="1">Uncharacterized protein</fullName>
    </submittedName>
</protein>
<dbReference type="RefSeq" id="WP_252620033.1">
    <property type="nucleotide sequence ID" value="NZ_CP099490.1"/>
</dbReference>
<evidence type="ECO:0000313" key="1">
    <source>
        <dbReference type="EMBL" id="USQ75607.1"/>
    </source>
</evidence>
<proteinExistence type="predicted"/>
<accession>A0ABY4YFR6</accession>
<sequence length="86" mass="9653">MTAEALDSVRAVRISELEEARDRAHAVLNLFEIPARALGQDQLNFRDVDDRDGRLVQTLMALLDRRFPLHDPSAANAQGVTDIRDL</sequence>
<organism evidence="1 2">
    <name type="scientific">Ornithinimicrobium cryptoxanthini</name>
    <dbReference type="NCBI Taxonomy" id="2934161"/>
    <lineage>
        <taxon>Bacteria</taxon>
        <taxon>Bacillati</taxon>
        <taxon>Actinomycetota</taxon>
        <taxon>Actinomycetes</taxon>
        <taxon>Micrococcales</taxon>
        <taxon>Ornithinimicrobiaceae</taxon>
        <taxon>Ornithinimicrobium</taxon>
    </lineage>
</organism>
<dbReference type="EMBL" id="CP099490">
    <property type="protein sequence ID" value="USQ75607.1"/>
    <property type="molecule type" value="Genomic_DNA"/>
</dbReference>
<dbReference type="Proteomes" id="UP001056535">
    <property type="component" value="Chromosome"/>
</dbReference>
<gene>
    <name evidence="1" type="ORF">NF557_13445</name>
</gene>
<reference evidence="1" key="1">
    <citation type="submission" date="2022-06" db="EMBL/GenBank/DDBJ databases">
        <title>Ornithinimicrobium JY.X270.</title>
        <authorList>
            <person name="Huang Y."/>
        </authorList>
    </citation>
    <scope>NUCLEOTIDE SEQUENCE</scope>
    <source>
        <strain evidence="1">JY.X270</strain>
    </source>
</reference>
<evidence type="ECO:0000313" key="2">
    <source>
        <dbReference type="Proteomes" id="UP001056535"/>
    </source>
</evidence>
<name>A0ABY4YFR6_9MICO</name>